<dbReference type="RefSeq" id="WP_157492680.1">
    <property type="nucleotide sequence ID" value="NZ_BMWX01000010.1"/>
</dbReference>
<organism evidence="6 7">
    <name type="scientific">Echinicola pacifica</name>
    <dbReference type="NCBI Taxonomy" id="346377"/>
    <lineage>
        <taxon>Bacteria</taxon>
        <taxon>Pseudomonadati</taxon>
        <taxon>Bacteroidota</taxon>
        <taxon>Cytophagia</taxon>
        <taxon>Cytophagales</taxon>
        <taxon>Cyclobacteriaceae</taxon>
        <taxon>Echinicola</taxon>
    </lineage>
</organism>
<dbReference type="Pfam" id="PF00535">
    <property type="entry name" value="Glycos_transf_2"/>
    <property type="match status" value="1"/>
</dbReference>
<protein>
    <submittedName>
        <fullName evidence="6">Glycosyl transferase</fullName>
    </submittedName>
</protein>
<dbReference type="GO" id="GO:0016757">
    <property type="term" value="F:glycosyltransferase activity"/>
    <property type="evidence" value="ECO:0007669"/>
    <property type="project" value="UniProtKB-KW"/>
</dbReference>
<dbReference type="SUPFAM" id="SSF53448">
    <property type="entry name" value="Nucleotide-diphospho-sugar transferases"/>
    <property type="match status" value="1"/>
</dbReference>
<comment type="similarity">
    <text evidence="1">Belongs to the glycosyltransferase 2 family.</text>
</comment>
<comment type="caution">
    <text evidence="6">The sequence shown here is derived from an EMBL/GenBank/DDBJ whole genome shotgun (WGS) entry which is preliminary data.</text>
</comment>
<sequence length="347" mass="39658">MPQIHSVKYAATVLVPFRNERHHLPQLLTSIQKLSYSSLEVIMIDDHSEDGGYEWLQEEVAKWKLGYITLIKSAGEGKKAALSTGVTLATSSIILTTDADCSLPEDWVQAFLSEFDDEKIQLVAGPVLTKRGEGWLRRFQYVEWSSVLLLTNFFFKTKSPQMCSGANLAYRKEAFYHLKGYLGNENLLSGDDAFLLRKVQQFFGNQAVKYSLDRRLLVWTTAADSLGDLMSQRIRWAGKWRGFGSKVNALAALLSFVFGLMNIASFGWLLSGNEGWKIFAVWWGSKLMVEIYVLTFPFRYWQIRWKMMDVLLASFIHPFYVFLVGIGTWFSQPTWKGRPVIQAKKQA</sequence>
<keyword evidence="4" id="KW-0472">Membrane</keyword>
<feature type="transmembrane region" description="Helical" evidence="4">
    <location>
        <begin position="276"/>
        <end position="298"/>
    </location>
</feature>
<dbReference type="Proteomes" id="UP000619457">
    <property type="component" value="Unassembled WGS sequence"/>
</dbReference>
<dbReference type="PANTHER" id="PTHR43630:SF1">
    <property type="entry name" value="POLY-BETA-1,6-N-ACETYL-D-GLUCOSAMINE SYNTHASE"/>
    <property type="match status" value="1"/>
</dbReference>
<evidence type="ECO:0000256" key="2">
    <source>
        <dbReference type="ARBA" id="ARBA00022676"/>
    </source>
</evidence>
<evidence type="ECO:0000259" key="5">
    <source>
        <dbReference type="Pfam" id="PF00535"/>
    </source>
</evidence>
<keyword evidence="3 6" id="KW-0808">Transferase</keyword>
<dbReference type="AlphaFoldDB" id="A0A918QBP0"/>
<dbReference type="PANTHER" id="PTHR43630">
    <property type="entry name" value="POLY-BETA-1,6-N-ACETYL-D-GLUCOSAMINE SYNTHASE"/>
    <property type="match status" value="1"/>
</dbReference>
<evidence type="ECO:0000313" key="7">
    <source>
        <dbReference type="Proteomes" id="UP000619457"/>
    </source>
</evidence>
<proteinExistence type="inferred from homology"/>
<evidence type="ECO:0000256" key="4">
    <source>
        <dbReference type="SAM" id="Phobius"/>
    </source>
</evidence>
<dbReference type="InterPro" id="IPR029044">
    <property type="entry name" value="Nucleotide-diphossugar_trans"/>
</dbReference>
<gene>
    <name evidence="6" type="ORF">GCM10007049_37310</name>
</gene>
<keyword evidence="2" id="KW-0328">Glycosyltransferase</keyword>
<evidence type="ECO:0000256" key="3">
    <source>
        <dbReference type="ARBA" id="ARBA00022679"/>
    </source>
</evidence>
<keyword evidence="4" id="KW-1133">Transmembrane helix</keyword>
<accession>A0A918QBP0</accession>
<dbReference type="InterPro" id="IPR001173">
    <property type="entry name" value="Glyco_trans_2-like"/>
</dbReference>
<dbReference type="Gene3D" id="3.90.550.10">
    <property type="entry name" value="Spore Coat Polysaccharide Biosynthesis Protein SpsA, Chain A"/>
    <property type="match status" value="1"/>
</dbReference>
<keyword evidence="7" id="KW-1185">Reference proteome</keyword>
<keyword evidence="4" id="KW-0812">Transmembrane</keyword>
<evidence type="ECO:0000313" key="6">
    <source>
        <dbReference type="EMBL" id="GGZ40562.1"/>
    </source>
</evidence>
<name>A0A918QBP0_9BACT</name>
<dbReference type="EMBL" id="BMWX01000010">
    <property type="protein sequence ID" value="GGZ40562.1"/>
    <property type="molecule type" value="Genomic_DNA"/>
</dbReference>
<feature type="transmembrane region" description="Helical" evidence="4">
    <location>
        <begin position="310"/>
        <end position="330"/>
    </location>
</feature>
<reference evidence="6" key="1">
    <citation type="journal article" date="2014" name="Int. J. Syst. Evol. Microbiol.">
        <title>Complete genome sequence of Corynebacterium casei LMG S-19264T (=DSM 44701T), isolated from a smear-ripened cheese.</title>
        <authorList>
            <consortium name="US DOE Joint Genome Institute (JGI-PGF)"/>
            <person name="Walter F."/>
            <person name="Albersmeier A."/>
            <person name="Kalinowski J."/>
            <person name="Ruckert C."/>
        </authorList>
    </citation>
    <scope>NUCLEOTIDE SEQUENCE</scope>
    <source>
        <strain evidence="6">KCTC 12368</strain>
    </source>
</reference>
<reference evidence="6" key="2">
    <citation type="submission" date="2020-09" db="EMBL/GenBank/DDBJ databases">
        <authorList>
            <person name="Sun Q."/>
            <person name="Kim S."/>
        </authorList>
    </citation>
    <scope>NUCLEOTIDE SEQUENCE</scope>
    <source>
        <strain evidence="6">KCTC 12368</strain>
    </source>
</reference>
<feature type="transmembrane region" description="Helical" evidence="4">
    <location>
        <begin position="249"/>
        <end position="270"/>
    </location>
</feature>
<evidence type="ECO:0000256" key="1">
    <source>
        <dbReference type="ARBA" id="ARBA00006739"/>
    </source>
</evidence>
<feature type="domain" description="Glycosyltransferase 2-like" evidence="5">
    <location>
        <begin position="12"/>
        <end position="177"/>
    </location>
</feature>